<evidence type="ECO:0008006" key="3">
    <source>
        <dbReference type="Google" id="ProtNLM"/>
    </source>
</evidence>
<evidence type="ECO:0000313" key="2">
    <source>
        <dbReference type="Proteomes" id="UP000595847"/>
    </source>
</evidence>
<reference evidence="1 2" key="1">
    <citation type="submission" date="2020-12" db="EMBL/GenBank/DDBJ databases">
        <title>strain FJAT-54423T represents a novel species of the genus Brevibacillus.</title>
        <authorList>
            <person name="Tang R."/>
        </authorList>
    </citation>
    <scope>NUCLEOTIDE SEQUENCE [LARGE SCALE GENOMIC DNA]</scope>
    <source>
        <strain evidence="1 2">FJAT-54423</strain>
    </source>
</reference>
<dbReference type="AlphaFoldDB" id="A0A7T5EM64"/>
<evidence type="ECO:0000313" key="1">
    <source>
        <dbReference type="EMBL" id="QQE75189.1"/>
    </source>
</evidence>
<gene>
    <name evidence="1" type="ORF">JD108_04460</name>
</gene>
<proteinExistence type="predicted"/>
<dbReference type="EMBL" id="CP066308">
    <property type="protein sequence ID" value="QQE75189.1"/>
    <property type="molecule type" value="Genomic_DNA"/>
</dbReference>
<sequence>MNNISKQAIWQAVNSDEYGDWLVEIAQEHTRLARELIVNKHLTDENKEIFAARIEQLRKERDSILRQFEGR</sequence>
<name>A0A7T5EM64_9BACL</name>
<dbReference type="RefSeq" id="WP_198828719.1">
    <property type="nucleotide sequence ID" value="NZ_CP066308.1"/>
</dbReference>
<dbReference type="Proteomes" id="UP000595847">
    <property type="component" value="Chromosome"/>
</dbReference>
<protein>
    <recommendedName>
        <fullName evidence="3">IDEAL domain-containing protein</fullName>
    </recommendedName>
</protein>
<accession>A0A7T5EM64</accession>
<dbReference type="KEGG" id="bcop:JD108_04460"/>
<organism evidence="1 2">
    <name type="scientific">Brevibacillus composti</name>
    <dbReference type="NCBI Taxonomy" id="2796470"/>
    <lineage>
        <taxon>Bacteria</taxon>
        <taxon>Bacillati</taxon>
        <taxon>Bacillota</taxon>
        <taxon>Bacilli</taxon>
        <taxon>Bacillales</taxon>
        <taxon>Paenibacillaceae</taxon>
        <taxon>Brevibacillus</taxon>
    </lineage>
</organism>